<reference evidence="1 2" key="1">
    <citation type="submission" date="2018-04" db="EMBL/GenBank/DDBJ databases">
        <title>Genomic Encyclopedia of Archaeal and Bacterial Type Strains, Phase II (KMG-II): from individual species to whole genera.</title>
        <authorList>
            <person name="Goeker M."/>
        </authorList>
    </citation>
    <scope>NUCLEOTIDE SEQUENCE [LARGE SCALE GENOMIC DNA]</scope>
    <source>
        <strain evidence="1 2">DSM 26809</strain>
    </source>
</reference>
<keyword evidence="2" id="KW-1185">Reference proteome</keyword>
<evidence type="ECO:0000313" key="1">
    <source>
        <dbReference type="EMBL" id="PTR00954.1"/>
    </source>
</evidence>
<name>A0A2T5JEY9_9SPHI</name>
<dbReference type="Pfam" id="PF14081">
    <property type="entry name" value="DUF4262"/>
    <property type="match status" value="1"/>
</dbReference>
<dbReference type="InterPro" id="IPR025358">
    <property type="entry name" value="DUF4262"/>
</dbReference>
<comment type="caution">
    <text evidence="1">The sequence shown here is derived from an EMBL/GenBank/DDBJ whole genome shotgun (WGS) entry which is preliminary data.</text>
</comment>
<accession>A0A2T5JEY9</accession>
<dbReference type="Proteomes" id="UP000244168">
    <property type="component" value="Unassembled WGS sequence"/>
</dbReference>
<dbReference type="AlphaFoldDB" id="A0A2T5JEY9"/>
<dbReference type="OrthoDB" id="9793188at2"/>
<proteinExistence type="predicted"/>
<sequence>MTDEHEKHDQETKDLIIANVEKYGCHLAMFEATGHLPAFVYSIGLFKAYGHPEIICFGLDINLMATLINDAKAQIQAGKSFSAGERSVDFLKGFDVQFIEVNKAFASYLGYAGWFYGNFEFPVLQLVWPDKERHFPWDADFNAKWKFKQPLLDRNTDFWFYEERNVCAYTTKQALEGDPILFVYHNIDGDWQFHTSEEPQINDGKLVALQELVKLDPTLNKVYHLAYGWCAWRDSVDDNWEYEQFEFEEEE</sequence>
<evidence type="ECO:0000313" key="2">
    <source>
        <dbReference type="Proteomes" id="UP000244168"/>
    </source>
</evidence>
<protein>
    <submittedName>
        <fullName evidence="1">Uncharacterized protein DUF4262</fullName>
    </submittedName>
</protein>
<dbReference type="EMBL" id="QAOQ01000001">
    <property type="protein sequence ID" value="PTR00954.1"/>
    <property type="molecule type" value="Genomic_DNA"/>
</dbReference>
<organism evidence="1 2">
    <name type="scientific">Mucilaginibacter yixingensis</name>
    <dbReference type="NCBI Taxonomy" id="1295612"/>
    <lineage>
        <taxon>Bacteria</taxon>
        <taxon>Pseudomonadati</taxon>
        <taxon>Bacteroidota</taxon>
        <taxon>Sphingobacteriia</taxon>
        <taxon>Sphingobacteriales</taxon>
        <taxon>Sphingobacteriaceae</taxon>
        <taxon>Mucilaginibacter</taxon>
    </lineage>
</organism>
<dbReference type="RefSeq" id="WP_107826387.1">
    <property type="nucleotide sequence ID" value="NZ_CP160205.1"/>
</dbReference>
<gene>
    <name evidence="1" type="ORF">C8P68_101184</name>
</gene>